<dbReference type="Proteomes" id="UP000030649">
    <property type="component" value="Unassembled WGS sequence"/>
</dbReference>
<dbReference type="Gene3D" id="3.40.50.720">
    <property type="entry name" value="NAD(P)-binding Rossmann-like Domain"/>
    <property type="match status" value="1"/>
</dbReference>
<dbReference type="HOGENOM" id="CLU_057267_1_0_2"/>
<keyword evidence="2" id="KW-0472">Membrane</keyword>
<organism evidence="4 5">
    <name type="scientific">Haloquadratum walsbyi J07HQW1</name>
    <dbReference type="NCBI Taxonomy" id="1238424"/>
    <lineage>
        <taxon>Archaea</taxon>
        <taxon>Methanobacteriati</taxon>
        <taxon>Methanobacteriota</taxon>
        <taxon>Stenosarchaea group</taxon>
        <taxon>Halobacteria</taxon>
        <taxon>Halobacteriales</taxon>
        <taxon>Haloferacaceae</taxon>
        <taxon>Haloquadratum</taxon>
    </lineage>
</organism>
<reference evidence="4 5" key="1">
    <citation type="journal article" date="2013" name="PLoS ONE">
        <title>Assembly-driven community genomics of a hypersaline microbial ecosystem.</title>
        <authorList>
            <person name="Podell S."/>
            <person name="Ugalde J.A."/>
            <person name="Narasingarao P."/>
            <person name="Banfield J.F."/>
            <person name="Heidelberg K.B."/>
            <person name="Allen E.E."/>
        </authorList>
    </citation>
    <scope>NUCLEOTIDE SEQUENCE [LARGE SCALE GENOMIC DNA]</scope>
    <source>
        <strain evidence="5">J07HQW1</strain>
    </source>
</reference>
<evidence type="ECO:0000256" key="2">
    <source>
        <dbReference type="SAM" id="Phobius"/>
    </source>
</evidence>
<gene>
    <name evidence="4" type="ORF">J07HQW1_02308</name>
</gene>
<feature type="transmembrane region" description="Helical" evidence="2">
    <location>
        <begin position="76"/>
        <end position="96"/>
    </location>
</feature>
<dbReference type="PROSITE" id="PS51201">
    <property type="entry name" value="RCK_N"/>
    <property type="match status" value="1"/>
</dbReference>
<evidence type="ECO:0000313" key="5">
    <source>
        <dbReference type="Proteomes" id="UP000030649"/>
    </source>
</evidence>
<evidence type="ECO:0000256" key="1">
    <source>
        <dbReference type="ARBA" id="ARBA00004651"/>
    </source>
</evidence>
<dbReference type="EMBL" id="KE356560">
    <property type="protein sequence ID" value="ERG92273.1"/>
    <property type="molecule type" value="Genomic_DNA"/>
</dbReference>
<dbReference type="PANTHER" id="PTHR43833">
    <property type="entry name" value="POTASSIUM CHANNEL PROTEIN 2-RELATED-RELATED"/>
    <property type="match status" value="1"/>
</dbReference>
<dbReference type="PANTHER" id="PTHR43833:SF9">
    <property type="entry name" value="POTASSIUM CHANNEL PROTEIN YUGO-RELATED"/>
    <property type="match status" value="1"/>
</dbReference>
<comment type="subcellular location">
    <subcellularLocation>
        <location evidence="1">Cell membrane</location>
        <topology evidence="1">Multi-pass membrane protein</topology>
    </subcellularLocation>
</comment>
<feature type="transmembrane region" description="Helical" evidence="2">
    <location>
        <begin position="127"/>
        <end position="144"/>
    </location>
</feature>
<feature type="transmembrane region" description="Helical" evidence="2">
    <location>
        <begin position="37"/>
        <end position="56"/>
    </location>
</feature>
<evidence type="ECO:0000313" key="4">
    <source>
        <dbReference type="EMBL" id="ERG92273.1"/>
    </source>
</evidence>
<feature type="transmembrane region" description="Helical" evidence="2">
    <location>
        <begin position="219"/>
        <end position="241"/>
    </location>
</feature>
<dbReference type="SUPFAM" id="SSF81324">
    <property type="entry name" value="Voltage-gated potassium channels"/>
    <property type="match status" value="1"/>
</dbReference>
<dbReference type="InterPro" id="IPR003148">
    <property type="entry name" value="RCK_N"/>
</dbReference>
<evidence type="ECO:0000259" key="3">
    <source>
        <dbReference type="PROSITE" id="PS51201"/>
    </source>
</evidence>
<dbReference type="InterPro" id="IPR050721">
    <property type="entry name" value="Trk_Ktr_HKT_K-transport"/>
</dbReference>
<dbReference type="STRING" id="1238424.J07HQW1_02308"/>
<accession>U1N727</accession>
<dbReference type="InterPro" id="IPR013099">
    <property type="entry name" value="K_chnl_dom"/>
</dbReference>
<name>U1N727_9EURY</name>
<protein>
    <submittedName>
        <fullName evidence="4">Kef-type K+ transport system, putative NAD-binding component</fullName>
    </submittedName>
</protein>
<dbReference type="GO" id="GO:0005886">
    <property type="term" value="C:plasma membrane"/>
    <property type="evidence" value="ECO:0007669"/>
    <property type="project" value="UniProtKB-SubCell"/>
</dbReference>
<keyword evidence="2" id="KW-1133">Transmembrane helix</keyword>
<feature type="transmembrane region" description="Helical" evidence="2">
    <location>
        <begin position="191"/>
        <end position="207"/>
    </location>
</feature>
<keyword evidence="2" id="KW-0812">Transmembrane</keyword>
<dbReference type="Gene3D" id="1.10.287.70">
    <property type="match status" value="1"/>
</dbReference>
<feature type="transmembrane region" description="Helical" evidence="2">
    <location>
        <begin position="103"/>
        <end position="121"/>
    </location>
</feature>
<dbReference type="SUPFAM" id="SSF51735">
    <property type="entry name" value="NAD(P)-binding Rossmann-fold domains"/>
    <property type="match status" value="1"/>
</dbReference>
<proteinExistence type="predicted"/>
<feature type="transmembrane region" description="Helical" evidence="2">
    <location>
        <begin position="151"/>
        <end position="171"/>
    </location>
</feature>
<dbReference type="AlphaFoldDB" id="U1N727"/>
<feature type="domain" description="RCK N-terminal" evidence="3">
    <location>
        <begin position="261"/>
        <end position="376"/>
    </location>
</feature>
<dbReference type="Pfam" id="PF07885">
    <property type="entry name" value="Ion_trans_2"/>
    <property type="match status" value="1"/>
</dbReference>
<dbReference type="Pfam" id="PF02254">
    <property type="entry name" value="TrkA_N"/>
    <property type="match status" value="1"/>
</dbReference>
<dbReference type="InterPro" id="IPR036291">
    <property type="entry name" value="NAD(P)-bd_dom_sf"/>
</dbReference>
<dbReference type="GO" id="GO:0006813">
    <property type="term" value="P:potassium ion transport"/>
    <property type="evidence" value="ECO:0007669"/>
    <property type="project" value="InterPro"/>
</dbReference>
<sequence>MSDASGGADERPFEQIFYPSDQIRLLSWQALAGPKSAVVLMGAVTLLSFVTGLSTLSQPALTPVGPLTAVMPFPTLFIRFAGVLIAFPLGVCTLGLQRRRRIAWIVSIGLLPLLAVLPLTAGRTTDIPLLLMIAVTIPVILRNHDSFNTPLGLSSFQTASVAAIGGVGLYGTIGSYGLRTQFVGLQNWGDAIYYTIVTIATVGYGDVTPTTVQAKMFSLSVIVLGTGAFTVAVGALIAPAIESRMAAAFGNMTASELALLSDHLVILGYGAIAESYLNTVDPDSDIVIITDDSNAAAELSTDGQEVITEDPTQETAVSEAGVDAANTVAVASDDDAQNVLSILAVRNVDPDVRIVAVANNETHVAKMRSVGADEVINLRGIGGQLLGKAVSNESHQII</sequence>